<keyword evidence="5 12" id="KW-0812">Transmembrane</keyword>
<evidence type="ECO:0000256" key="8">
    <source>
        <dbReference type="ARBA" id="ARBA00023098"/>
    </source>
</evidence>
<feature type="transmembrane region" description="Helical" evidence="12">
    <location>
        <begin position="20"/>
        <end position="38"/>
    </location>
</feature>
<dbReference type="Gene3D" id="1.20.120.1630">
    <property type="match status" value="1"/>
</dbReference>
<evidence type="ECO:0000256" key="1">
    <source>
        <dbReference type="ARBA" id="ARBA00004127"/>
    </source>
</evidence>
<keyword evidence="3" id="KW-0489">Methyltransferase</keyword>
<keyword evidence="8" id="KW-0443">Lipid metabolism</keyword>
<evidence type="ECO:0000313" key="13">
    <source>
        <dbReference type="EMBL" id="KLO10953.1"/>
    </source>
</evidence>
<feature type="transmembrane region" description="Helical" evidence="12">
    <location>
        <begin position="59"/>
        <end position="82"/>
    </location>
</feature>
<dbReference type="GO" id="GO:0008168">
    <property type="term" value="F:methyltransferase activity"/>
    <property type="evidence" value="ECO:0007669"/>
    <property type="project" value="UniProtKB-KW"/>
</dbReference>
<evidence type="ECO:0000256" key="10">
    <source>
        <dbReference type="ARBA" id="ARBA00023209"/>
    </source>
</evidence>
<dbReference type="OrthoDB" id="422086at2759"/>
<dbReference type="EMBL" id="KQ086012">
    <property type="protein sequence ID" value="KLO10953.1"/>
    <property type="molecule type" value="Genomic_DNA"/>
</dbReference>
<evidence type="ECO:0000313" key="14">
    <source>
        <dbReference type="Proteomes" id="UP000053477"/>
    </source>
</evidence>
<keyword evidence="6" id="KW-0256">Endoplasmic reticulum</keyword>
<reference evidence="13 14" key="1">
    <citation type="submission" date="2015-04" db="EMBL/GenBank/DDBJ databases">
        <title>Complete genome sequence of Schizopora paradoxa KUC8140, a cosmopolitan wood degrader in East Asia.</title>
        <authorList>
            <consortium name="DOE Joint Genome Institute"/>
            <person name="Min B."/>
            <person name="Park H."/>
            <person name="Jang Y."/>
            <person name="Kim J.-J."/>
            <person name="Kim K.H."/>
            <person name="Pangilinan J."/>
            <person name="Lipzen A."/>
            <person name="Riley R."/>
            <person name="Grigoriev I.V."/>
            <person name="Spatafora J.W."/>
            <person name="Choi I.-G."/>
        </authorList>
    </citation>
    <scope>NUCLEOTIDE SEQUENCE [LARGE SCALE GENOMIC DNA]</scope>
    <source>
        <strain evidence="13 14">KUC8140</strain>
    </source>
</reference>
<evidence type="ECO:0000256" key="12">
    <source>
        <dbReference type="SAM" id="Phobius"/>
    </source>
</evidence>
<comment type="subcellular location">
    <subcellularLocation>
        <location evidence="1">Endomembrane system</location>
        <topology evidence="1">Multi-pass membrane protein</topology>
    </subcellularLocation>
</comment>
<keyword evidence="3" id="KW-0808">Transferase</keyword>
<dbReference type="PANTHER" id="PTHR43847">
    <property type="entry name" value="BLL3993 PROTEIN"/>
    <property type="match status" value="1"/>
</dbReference>
<keyword evidence="2" id="KW-0444">Lipid biosynthesis</keyword>
<protein>
    <recommendedName>
        <fullName evidence="15">Protein-S-isoprenylcysteine O-methyltransferase</fullName>
    </recommendedName>
</protein>
<evidence type="ECO:0000256" key="5">
    <source>
        <dbReference type="ARBA" id="ARBA00022692"/>
    </source>
</evidence>
<evidence type="ECO:0000256" key="9">
    <source>
        <dbReference type="ARBA" id="ARBA00023136"/>
    </source>
</evidence>
<evidence type="ECO:0000256" key="7">
    <source>
        <dbReference type="ARBA" id="ARBA00022989"/>
    </source>
</evidence>
<evidence type="ECO:0000256" key="6">
    <source>
        <dbReference type="ARBA" id="ARBA00022824"/>
    </source>
</evidence>
<evidence type="ECO:0000256" key="11">
    <source>
        <dbReference type="ARBA" id="ARBA00023264"/>
    </source>
</evidence>
<feature type="transmembrane region" description="Helical" evidence="12">
    <location>
        <begin position="109"/>
        <end position="131"/>
    </location>
</feature>
<dbReference type="GO" id="GO:0032259">
    <property type="term" value="P:methylation"/>
    <property type="evidence" value="ECO:0007669"/>
    <property type="project" value="UniProtKB-KW"/>
</dbReference>
<keyword evidence="10" id="KW-0594">Phospholipid biosynthesis</keyword>
<dbReference type="Pfam" id="PF04191">
    <property type="entry name" value="PEMT"/>
    <property type="match status" value="1"/>
</dbReference>
<dbReference type="Proteomes" id="UP000053477">
    <property type="component" value="Unassembled WGS sequence"/>
</dbReference>
<proteinExistence type="predicted"/>
<keyword evidence="14" id="KW-1185">Reference proteome</keyword>
<gene>
    <name evidence="13" type="ORF">SCHPADRAFT_891950</name>
</gene>
<accession>A0A0H2RNE2</accession>
<organism evidence="13 14">
    <name type="scientific">Schizopora paradoxa</name>
    <dbReference type="NCBI Taxonomy" id="27342"/>
    <lineage>
        <taxon>Eukaryota</taxon>
        <taxon>Fungi</taxon>
        <taxon>Dikarya</taxon>
        <taxon>Basidiomycota</taxon>
        <taxon>Agaricomycotina</taxon>
        <taxon>Agaricomycetes</taxon>
        <taxon>Hymenochaetales</taxon>
        <taxon>Schizoporaceae</taxon>
        <taxon>Schizopora</taxon>
    </lineage>
</organism>
<keyword evidence="9 12" id="KW-0472">Membrane</keyword>
<evidence type="ECO:0000256" key="2">
    <source>
        <dbReference type="ARBA" id="ARBA00022516"/>
    </source>
</evidence>
<sequence>MSFLGLHSIPSSSLPVAATFAIHTVNFLTLTIGAGKAFKIADRDGGKKLAPKSSITSQVFASGIQMANFACTIVPFAFYATLPLRGWQVPTWAEHFALPEPFVGSVLEWQWGGVGLLAATYGFYCLSFYTLSKQGAFSGLEARERHRLVDTGPFSIIRHPLYFVALASPLWTALSLWNVAPLIQFVGFVASLVPKIPVEEALLEDDEVLGAKYTEYKKKVPYRVFPFIW</sequence>
<dbReference type="UniPathway" id="UPA00753"/>
<dbReference type="InterPro" id="IPR007318">
    <property type="entry name" value="Phopholipid_MeTrfase"/>
</dbReference>
<keyword evidence="7 12" id="KW-1133">Transmembrane helix</keyword>
<dbReference type="InParanoid" id="A0A0H2RNE2"/>
<name>A0A0H2RNE2_9AGAM</name>
<dbReference type="PANTHER" id="PTHR43847:SF1">
    <property type="entry name" value="BLL3993 PROTEIN"/>
    <property type="match status" value="1"/>
</dbReference>
<keyword evidence="11" id="KW-1208">Phospholipid metabolism</keyword>
<keyword evidence="4" id="KW-0949">S-adenosyl-L-methionine</keyword>
<dbReference type="STRING" id="27342.A0A0H2RNE2"/>
<dbReference type="AlphaFoldDB" id="A0A0H2RNE2"/>
<evidence type="ECO:0008006" key="15">
    <source>
        <dbReference type="Google" id="ProtNLM"/>
    </source>
</evidence>
<dbReference type="InterPro" id="IPR052527">
    <property type="entry name" value="Metal_cation-efflux_comp"/>
</dbReference>
<evidence type="ECO:0000256" key="4">
    <source>
        <dbReference type="ARBA" id="ARBA00022691"/>
    </source>
</evidence>
<evidence type="ECO:0000256" key="3">
    <source>
        <dbReference type="ARBA" id="ARBA00022603"/>
    </source>
</evidence>
<dbReference type="GO" id="GO:0006656">
    <property type="term" value="P:phosphatidylcholine biosynthetic process"/>
    <property type="evidence" value="ECO:0007669"/>
    <property type="project" value="UniProtKB-UniPathway"/>
</dbReference>
<dbReference type="GO" id="GO:0012505">
    <property type="term" value="C:endomembrane system"/>
    <property type="evidence" value="ECO:0007669"/>
    <property type="project" value="UniProtKB-SubCell"/>
</dbReference>